<keyword evidence="3" id="KW-1185">Reference proteome</keyword>
<dbReference type="Proteomes" id="UP000267821">
    <property type="component" value="Unassembled WGS sequence"/>
</dbReference>
<sequence length="188" mass="20471">MAALIPVFTVLANAATLAKGVNEVKDLVIPTPAREVQEKHRWMQCTIKNETQFQIVYEATHFDSGRFWDAPGGADSFKQMSFSVCNGDNTILTGVSGGSTLKLHLDETHSFVFAIGWTSPQLGSFKTGVIESDNPLSGYENATAQGASIDSKNIYAGTDEDGKSCRIRFHVSAVPGVKALYEIRQLRL</sequence>
<keyword evidence="1" id="KW-0732">Signal</keyword>
<gene>
    <name evidence="2" type="ORF">L211DRAFT_852270</name>
</gene>
<dbReference type="OrthoDB" id="4996552at2759"/>
<proteinExistence type="predicted"/>
<evidence type="ECO:0000313" key="3">
    <source>
        <dbReference type="Proteomes" id="UP000267821"/>
    </source>
</evidence>
<feature type="chain" id="PRO_5018076029" evidence="1">
    <location>
        <begin position="21"/>
        <end position="188"/>
    </location>
</feature>
<feature type="signal peptide" evidence="1">
    <location>
        <begin position="1"/>
        <end position="20"/>
    </location>
</feature>
<accession>A0A3N4LFS4</accession>
<dbReference type="EMBL" id="ML121570">
    <property type="protein sequence ID" value="RPB20558.1"/>
    <property type="molecule type" value="Genomic_DNA"/>
</dbReference>
<evidence type="ECO:0000256" key="1">
    <source>
        <dbReference type="SAM" id="SignalP"/>
    </source>
</evidence>
<dbReference type="InParanoid" id="A0A3N4LFS4"/>
<organism evidence="2 3">
    <name type="scientific">Terfezia boudieri ATCC MYA-4762</name>
    <dbReference type="NCBI Taxonomy" id="1051890"/>
    <lineage>
        <taxon>Eukaryota</taxon>
        <taxon>Fungi</taxon>
        <taxon>Dikarya</taxon>
        <taxon>Ascomycota</taxon>
        <taxon>Pezizomycotina</taxon>
        <taxon>Pezizomycetes</taxon>
        <taxon>Pezizales</taxon>
        <taxon>Pezizaceae</taxon>
        <taxon>Terfezia</taxon>
    </lineage>
</organism>
<protein>
    <submittedName>
        <fullName evidence="2">Uncharacterized protein</fullName>
    </submittedName>
</protein>
<evidence type="ECO:0000313" key="2">
    <source>
        <dbReference type="EMBL" id="RPB20558.1"/>
    </source>
</evidence>
<reference evidence="2 3" key="1">
    <citation type="journal article" date="2018" name="Nat. Ecol. Evol.">
        <title>Pezizomycetes genomes reveal the molecular basis of ectomycorrhizal truffle lifestyle.</title>
        <authorList>
            <person name="Murat C."/>
            <person name="Payen T."/>
            <person name="Noel B."/>
            <person name="Kuo A."/>
            <person name="Morin E."/>
            <person name="Chen J."/>
            <person name="Kohler A."/>
            <person name="Krizsan K."/>
            <person name="Balestrini R."/>
            <person name="Da Silva C."/>
            <person name="Montanini B."/>
            <person name="Hainaut M."/>
            <person name="Levati E."/>
            <person name="Barry K.W."/>
            <person name="Belfiori B."/>
            <person name="Cichocki N."/>
            <person name="Clum A."/>
            <person name="Dockter R.B."/>
            <person name="Fauchery L."/>
            <person name="Guy J."/>
            <person name="Iotti M."/>
            <person name="Le Tacon F."/>
            <person name="Lindquist E.A."/>
            <person name="Lipzen A."/>
            <person name="Malagnac F."/>
            <person name="Mello A."/>
            <person name="Molinier V."/>
            <person name="Miyauchi S."/>
            <person name="Poulain J."/>
            <person name="Riccioni C."/>
            <person name="Rubini A."/>
            <person name="Sitrit Y."/>
            <person name="Splivallo R."/>
            <person name="Traeger S."/>
            <person name="Wang M."/>
            <person name="Zifcakova L."/>
            <person name="Wipf D."/>
            <person name="Zambonelli A."/>
            <person name="Paolocci F."/>
            <person name="Nowrousian M."/>
            <person name="Ottonello S."/>
            <person name="Baldrian P."/>
            <person name="Spatafora J.W."/>
            <person name="Henrissat B."/>
            <person name="Nagy L.G."/>
            <person name="Aury J.M."/>
            <person name="Wincker P."/>
            <person name="Grigoriev I.V."/>
            <person name="Bonfante P."/>
            <person name="Martin F.M."/>
        </authorList>
    </citation>
    <scope>NUCLEOTIDE SEQUENCE [LARGE SCALE GENOMIC DNA]</scope>
    <source>
        <strain evidence="2 3">ATCC MYA-4762</strain>
    </source>
</reference>
<dbReference type="Gene3D" id="2.60.270.50">
    <property type="match status" value="1"/>
</dbReference>
<dbReference type="AlphaFoldDB" id="A0A3N4LFS4"/>
<name>A0A3N4LFS4_9PEZI</name>